<feature type="transmembrane region" description="Helical" evidence="10">
    <location>
        <begin position="569"/>
        <end position="595"/>
    </location>
</feature>
<feature type="compositionally biased region" description="Basic residues" evidence="9">
    <location>
        <begin position="164"/>
        <end position="179"/>
    </location>
</feature>
<feature type="transmembrane region" description="Helical" evidence="10">
    <location>
        <begin position="360"/>
        <end position="378"/>
    </location>
</feature>
<feature type="transmembrane region" description="Helical" evidence="10">
    <location>
        <begin position="502"/>
        <end position="523"/>
    </location>
</feature>
<dbReference type="GO" id="GO:0035673">
    <property type="term" value="F:oligopeptide transmembrane transporter activity"/>
    <property type="evidence" value="ECO:0007669"/>
    <property type="project" value="InterPro"/>
</dbReference>
<proteinExistence type="inferred from homology"/>
<comment type="caution">
    <text evidence="11">The sequence shown here is derived from an EMBL/GenBank/DDBJ whole genome shotgun (WGS) entry which is preliminary data.</text>
</comment>
<feature type="region of interest" description="Disordered" evidence="9">
    <location>
        <begin position="1"/>
        <end position="83"/>
    </location>
</feature>
<dbReference type="Proteomes" id="UP000076874">
    <property type="component" value="Unassembled WGS sequence"/>
</dbReference>
<evidence type="ECO:0000256" key="7">
    <source>
        <dbReference type="ARBA" id="ARBA00022989"/>
    </source>
</evidence>
<gene>
    <name evidence="11" type="ORF">SPI_06630</name>
</gene>
<feature type="transmembrane region" description="Helical" evidence="10">
    <location>
        <begin position="384"/>
        <end position="407"/>
    </location>
</feature>
<feature type="compositionally biased region" description="Basic and acidic residues" evidence="9">
    <location>
        <begin position="33"/>
        <end position="52"/>
    </location>
</feature>
<dbReference type="GO" id="GO:0016020">
    <property type="term" value="C:membrane"/>
    <property type="evidence" value="ECO:0007669"/>
    <property type="project" value="UniProtKB-SubCell"/>
</dbReference>
<organism evidence="11 12">
    <name type="scientific">Niveomyces insectorum RCEF 264</name>
    <dbReference type="NCBI Taxonomy" id="1081102"/>
    <lineage>
        <taxon>Eukaryota</taxon>
        <taxon>Fungi</taxon>
        <taxon>Dikarya</taxon>
        <taxon>Ascomycota</taxon>
        <taxon>Pezizomycotina</taxon>
        <taxon>Sordariomycetes</taxon>
        <taxon>Hypocreomycetidae</taxon>
        <taxon>Hypocreales</taxon>
        <taxon>Cordycipitaceae</taxon>
        <taxon>Niveomyces</taxon>
    </lineage>
</organism>
<keyword evidence="5" id="KW-0571">Peptide transport</keyword>
<evidence type="ECO:0000256" key="1">
    <source>
        <dbReference type="ARBA" id="ARBA00004141"/>
    </source>
</evidence>
<evidence type="ECO:0000256" key="5">
    <source>
        <dbReference type="ARBA" id="ARBA00022856"/>
    </source>
</evidence>
<evidence type="ECO:0000256" key="6">
    <source>
        <dbReference type="ARBA" id="ARBA00022927"/>
    </source>
</evidence>
<evidence type="ECO:0000256" key="8">
    <source>
        <dbReference type="ARBA" id="ARBA00023136"/>
    </source>
</evidence>
<dbReference type="Pfam" id="PF03169">
    <property type="entry name" value="OPT"/>
    <property type="match status" value="1"/>
</dbReference>
<dbReference type="InterPro" id="IPR004813">
    <property type="entry name" value="OPT"/>
</dbReference>
<name>A0A167RG39_9HYPO</name>
<feature type="transmembrane region" description="Helical" evidence="10">
    <location>
        <begin position="281"/>
        <end position="300"/>
    </location>
</feature>
<feature type="transmembrane region" description="Helical" evidence="10">
    <location>
        <begin position="739"/>
        <end position="761"/>
    </location>
</feature>
<keyword evidence="8 10" id="KW-0472">Membrane</keyword>
<feature type="transmembrane region" description="Helical" evidence="10">
    <location>
        <begin position="655"/>
        <end position="675"/>
    </location>
</feature>
<keyword evidence="4 10" id="KW-0812">Transmembrane</keyword>
<evidence type="ECO:0000313" key="12">
    <source>
        <dbReference type="Proteomes" id="UP000076874"/>
    </source>
</evidence>
<dbReference type="PANTHER" id="PTHR22601">
    <property type="entry name" value="ISP4 LIKE PROTEIN"/>
    <property type="match status" value="1"/>
</dbReference>
<keyword evidence="12" id="KW-1185">Reference proteome</keyword>
<evidence type="ECO:0000256" key="9">
    <source>
        <dbReference type="SAM" id="MobiDB-lite"/>
    </source>
</evidence>
<evidence type="ECO:0000313" key="11">
    <source>
        <dbReference type="EMBL" id="OAA58557.1"/>
    </source>
</evidence>
<keyword evidence="6" id="KW-0653">Protein transport</keyword>
<evidence type="ECO:0000256" key="4">
    <source>
        <dbReference type="ARBA" id="ARBA00022692"/>
    </source>
</evidence>
<comment type="similarity">
    <text evidence="2">Belongs to the oligopeptide OPT transporter family.</text>
</comment>
<feature type="transmembrane region" description="Helical" evidence="10">
    <location>
        <begin position="628"/>
        <end position="649"/>
    </location>
</feature>
<evidence type="ECO:0000256" key="3">
    <source>
        <dbReference type="ARBA" id="ARBA00022448"/>
    </source>
</evidence>
<feature type="compositionally biased region" description="Gly residues" evidence="9">
    <location>
        <begin position="180"/>
        <end position="189"/>
    </location>
</feature>
<dbReference type="NCBIfam" id="TIGR00727">
    <property type="entry name" value="ISP4_OPT"/>
    <property type="match status" value="1"/>
</dbReference>
<dbReference type="AlphaFoldDB" id="A0A167RG39"/>
<feature type="transmembrane region" description="Helical" evidence="10">
    <location>
        <begin position="254"/>
        <end position="274"/>
    </location>
</feature>
<dbReference type="GO" id="GO:0015031">
    <property type="term" value="P:protein transport"/>
    <property type="evidence" value="ECO:0007669"/>
    <property type="project" value="UniProtKB-KW"/>
</dbReference>
<feature type="transmembrane region" description="Helical" evidence="10">
    <location>
        <begin position="329"/>
        <end position="353"/>
    </location>
</feature>
<dbReference type="OrthoDB" id="9986677at2759"/>
<comment type="subcellular location">
    <subcellularLocation>
        <location evidence="1">Membrane</location>
        <topology evidence="1">Multi-pass membrane protein</topology>
    </subcellularLocation>
</comment>
<feature type="transmembrane region" description="Helical" evidence="10">
    <location>
        <begin position="464"/>
        <end position="482"/>
    </location>
</feature>
<sequence>MAGLPTGEEKASGTSSSTRAMAANDSDLDLDLDLERNASKHDMKATSGHEEPSVSFSDAPTEAIASDSSFAAEEKDEVPRLNPVEDLKHRLSMWGESAASKAREALQYPLDDDHGDEEGQEYELLLDPNLPEEYIPTFRDPERDSASFDAATRRTPTKNGLARKFGRKSTRKGKGKGKGKGGGNSGFGLGEAIRISDSSSDSVAKEKDDDDEDDEDNNNDNNDDDDDREQEDSPYPEVRAAVRNYDEDLPCNTVRAWVIGMTLVVVGASMNTLFSLRRPSISIGTLVAQIIAWPMGHAWAKVMPKHRFHTFGLRWSLNPGPFNIKEHSIIVVMAGVSFSVAYATDIILAQVVFYKQDFGVIFQLLMVVSSQSIGYGIAGMMRKFLVYPASMIWPSNLVSVTLMNAMYEAPPKPDPSIIGGRMPRYRWFAYVTLGAFVYYFLPGFLAQFLSVLAIPTFIAPNNPVVNQLFGGTTGLSLLPLTLDWSQIAGFVGSPLVPPWHAIANTLIGVVVFFIFGASVFHYSNTWYGNFLPMSDSSTYDNTGAPYNVTRVLTPQFTLDEEAYRSYSPLFLSTTFAMSYGLSFAAIASLIVYTYLHHSQTIWRQYRNSTKEKPDIHMKLMRKYREAPTWWYMSLFAVTLGLGFLTILAYPTNLAWWAFLMAVLISFVFSLPIGIIQAVTNNQIGLNVLTEFVFGYMQPGRPLALMLFKTYGYITMSQALQFVGDLKFGHYMKIPPRTMFMAQVVATTFACFIQVAVLNFALNNIDGVCGKDQPEHFSCPGGQVFFSASVIWGLLGPARMFSPGQIYSGLFIFFALGAVVPVIFYFAARRWPRSPIKYLMAPLIFGGSGSIPPATPLNYLSWGVVGFVFQHLIRKRHFNWWSRLNFLTSSGLDLGLALSTLVIFFAFTLNNINPPSWWGNNVVANTMDFEDTAIQKVFTGCVFGECAS</sequence>
<feature type="compositionally biased region" description="Acidic residues" evidence="9">
    <location>
        <begin position="208"/>
        <end position="234"/>
    </location>
</feature>
<reference evidence="11 12" key="1">
    <citation type="journal article" date="2016" name="Genome Biol. Evol.">
        <title>Divergent and convergent evolution of fungal pathogenicity.</title>
        <authorList>
            <person name="Shang Y."/>
            <person name="Xiao G."/>
            <person name="Zheng P."/>
            <person name="Cen K."/>
            <person name="Zhan S."/>
            <person name="Wang C."/>
        </authorList>
    </citation>
    <scope>NUCLEOTIDE SEQUENCE [LARGE SCALE GENOMIC DNA]</scope>
    <source>
        <strain evidence="11 12">RCEF 264</strain>
    </source>
</reference>
<dbReference type="EMBL" id="AZHD01000012">
    <property type="protein sequence ID" value="OAA58557.1"/>
    <property type="molecule type" value="Genomic_DNA"/>
</dbReference>
<evidence type="ECO:0000256" key="2">
    <source>
        <dbReference type="ARBA" id="ARBA00008807"/>
    </source>
</evidence>
<feature type="transmembrane region" description="Helical" evidence="10">
    <location>
        <begin position="884"/>
        <end position="906"/>
    </location>
</feature>
<dbReference type="InterPro" id="IPR004648">
    <property type="entry name" value="Oligpept_transpt"/>
</dbReference>
<feature type="region of interest" description="Disordered" evidence="9">
    <location>
        <begin position="126"/>
        <end position="235"/>
    </location>
</feature>
<feature type="transmembrane region" description="Helical" evidence="10">
    <location>
        <begin position="805"/>
        <end position="827"/>
    </location>
</feature>
<dbReference type="NCBIfam" id="TIGR00728">
    <property type="entry name" value="OPT_sfam"/>
    <property type="match status" value="1"/>
</dbReference>
<accession>A0A167RG39</accession>
<keyword evidence="3" id="KW-0813">Transport</keyword>
<keyword evidence="7 10" id="KW-1133">Transmembrane helix</keyword>
<evidence type="ECO:0000256" key="10">
    <source>
        <dbReference type="SAM" id="Phobius"/>
    </source>
</evidence>
<feature type="transmembrane region" description="Helical" evidence="10">
    <location>
        <begin position="427"/>
        <end position="458"/>
    </location>
</feature>
<protein>
    <submittedName>
        <fullName evidence="11">Small oligopeptide transporter</fullName>
    </submittedName>
</protein>